<reference evidence="3" key="2">
    <citation type="journal article" date="2023" name="Int. J. Mol. Sci.">
        <title>De Novo Assembly and Annotation of 11 Diverse Shrub Willow (Salix) Genomes Reveals Novel Gene Organization in Sex-Linked Regions.</title>
        <authorList>
            <person name="Hyden B."/>
            <person name="Feng K."/>
            <person name="Yates T.B."/>
            <person name="Jawdy S."/>
            <person name="Cereghino C."/>
            <person name="Smart L.B."/>
            <person name="Muchero W."/>
        </authorList>
    </citation>
    <scope>NUCLEOTIDE SEQUENCE</scope>
    <source>
        <tissue evidence="3">Shoot tip</tissue>
    </source>
</reference>
<dbReference type="Pfam" id="PF00582">
    <property type="entry name" value="Usp"/>
    <property type="match status" value="1"/>
</dbReference>
<sequence>MSNYQRPGKKKKKKRKSTALQVGRQALLLLLYIAQFPTRNSAQRNMAPSSRRLPKFCVGRSMARVGIRSPSRRSKPTSNSAEGDSKMEFLGGGTESFCGDGFGNGNKVMVVVDTSPEAMGALEWALSHTVQNQDTIVLLYAAKPSKQGSESSLKLNLRAQETLDSMKNMCERRRPGVEVVVVMHEGKERGPIIVEEAKQRSVSLLVLGQRKRSIMWRLMKRWAGRRSRGGAGAVGYCIQNACCMTIAVRRKGKKLGGYLITTKRHKNFWLLA</sequence>
<dbReference type="AlphaFoldDB" id="A0A9Q0PGV2"/>
<reference evidence="3" key="1">
    <citation type="submission" date="2022-11" db="EMBL/GenBank/DDBJ databases">
        <authorList>
            <person name="Hyden B.L."/>
            <person name="Feng K."/>
            <person name="Yates T."/>
            <person name="Jawdy S."/>
            <person name="Smart L.B."/>
            <person name="Muchero W."/>
        </authorList>
    </citation>
    <scope>NUCLEOTIDE SEQUENCE</scope>
    <source>
        <tissue evidence="3">Shoot tip</tissue>
    </source>
</reference>
<dbReference type="PANTHER" id="PTHR47000:SF3">
    <property type="entry name" value="ADENINE NUCLEOTIDE ALPHA HYDROLASES-LIKE SUPERFAMILY PROTEIN"/>
    <property type="match status" value="1"/>
</dbReference>
<dbReference type="GO" id="GO:0016787">
    <property type="term" value="F:hydrolase activity"/>
    <property type="evidence" value="ECO:0007669"/>
    <property type="project" value="UniProtKB-KW"/>
</dbReference>
<evidence type="ECO:0000313" key="4">
    <source>
        <dbReference type="Proteomes" id="UP001151752"/>
    </source>
</evidence>
<protein>
    <submittedName>
        <fullName evidence="3">ADENINE NUCLEOTIDE ALPHA HYDROLASES-LIKE SUPERFAMILY PROTEIN</fullName>
    </submittedName>
</protein>
<evidence type="ECO:0000259" key="2">
    <source>
        <dbReference type="Pfam" id="PF00582"/>
    </source>
</evidence>
<dbReference type="InterPro" id="IPR006016">
    <property type="entry name" value="UspA"/>
</dbReference>
<dbReference type="InterPro" id="IPR014729">
    <property type="entry name" value="Rossmann-like_a/b/a_fold"/>
</dbReference>
<organism evidence="3 4">
    <name type="scientific">Salix koriyanagi</name>
    <dbReference type="NCBI Taxonomy" id="2511006"/>
    <lineage>
        <taxon>Eukaryota</taxon>
        <taxon>Viridiplantae</taxon>
        <taxon>Streptophyta</taxon>
        <taxon>Embryophyta</taxon>
        <taxon>Tracheophyta</taxon>
        <taxon>Spermatophyta</taxon>
        <taxon>Magnoliopsida</taxon>
        <taxon>eudicotyledons</taxon>
        <taxon>Gunneridae</taxon>
        <taxon>Pentapetalae</taxon>
        <taxon>rosids</taxon>
        <taxon>fabids</taxon>
        <taxon>Malpighiales</taxon>
        <taxon>Salicaceae</taxon>
        <taxon>Saliceae</taxon>
        <taxon>Salix</taxon>
    </lineage>
</organism>
<gene>
    <name evidence="3" type="ORF">OIU74_016610</name>
</gene>
<evidence type="ECO:0000313" key="3">
    <source>
        <dbReference type="EMBL" id="KAJ6687943.1"/>
    </source>
</evidence>
<comment type="caution">
    <text evidence="3">The sequence shown here is derived from an EMBL/GenBank/DDBJ whole genome shotgun (WGS) entry which is preliminary data.</text>
</comment>
<keyword evidence="3" id="KW-0378">Hydrolase</keyword>
<evidence type="ECO:0000256" key="1">
    <source>
        <dbReference type="SAM" id="MobiDB-lite"/>
    </source>
</evidence>
<dbReference type="CDD" id="cd00293">
    <property type="entry name" value="USP-like"/>
    <property type="match status" value="1"/>
</dbReference>
<name>A0A9Q0PGV2_9ROSI</name>
<feature type="region of interest" description="Disordered" evidence="1">
    <location>
        <begin position="64"/>
        <end position="86"/>
    </location>
</feature>
<proteinExistence type="predicted"/>
<dbReference type="Proteomes" id="UP001151752">
    <property type="component" value="Chromosome 15W"/>
</dbReference>
<dbReference type="EMBL" id="JAPFFM010000019">
    <property type="protein sequence ID" value="KAJ6687943.1"/>
    <property type="molecule type" value="Genomic_DNA"/>
</dbReference>
<accession>A0A9Q0PGV2</accession>
<dbReference type="SUPFAM" id="SSF52402">
    <property type="entry name" value="Adenine nucleotide alpha hydrolases-like"/>
    <property type="match status" value="1"/>
</dbReference>
<keyword evidence="4" id="KW-1185">Reference proteome</keyword>
<feature type="domain" description="UspA" evidence="2">
    <location>
        <begin position="107"/>
        <end position="214"/>
    </location>
</feature>
<dbReference type="Gene3D" id="3.40.50.620">
    <property type="entry name" value="HUPs"/>
    <property type="match status" value="1"/>
</dbReference>
<dbReference type="PANTHER" id="PTHR47000">
    <property type="entry name" value="ADENINE NUCLEOTIDE ALPHA HYDROLASES-LIKE SUPERFAMILY PROTEIN"/>
    <property type="match status" value="1"/>
</dbReference>